<dbReference type="AlphaFoldDB" id="A0A377FTQ7"/>
<feature type="transmembrane region" description="Helical" evidence="3">
    <location>
        <begin position="110"/>
        <end position="131"/>
    </location>
</feature>
<feature type="transmembrane region" description="Helical" evidence="3">
    <location>
        <begin position="152"/>
        <end position="176"/>
    </location>
</feature>
<dbReference type="InterPro" id="IPR000462">
    <property type="entry name" value="CDP-OH_P_trans"/>
</dbReference>
<dbReference type="EMBL" id="UGGP01000001">
    <property type="protein sequence ID" value="STO07944.1"/>
    <property type="molecule type" value="Genomic_DNA"/>
</dbReference>
<dbReference type="InterPro" id="IPR048254">
    <property type="entry name" value="CDP_ALCOHOL_P_TRANSF_CS"/>
</dbReference>
<keyword evidence="3" id="KW-0472">Membrane</keyword>
<evidence type="ECO:0000256" key="2">
    <source>
        <dbReference type="RuleBase" id="RU003750"/>
    </source>
</evidence>
<dbReference type="RefSeq" id="WP_029334843.1">
    <property type="nucleotide sequence ID" value="NZ_UGGP01000001.1"/>
</dbReference>
<name>A0A377FTQ7_9BACL</name>
<evidence type="ECO:0000313" key="4">
    <source>
        <dbReference type="EMBL" id="STO07944.1"/>
    </source>
</evidence>
<evidence type="ECO:0000256" key="1">
    <source>
        <dbReference type="ARBA" id="ARBA00022679"/>
    </source>
</evidence>
<dbReference type="STRING" id="1397694.GCA_000702585_01809"/>
<protein>
    <submittedName>
        <fullName evidence="4">Inner membrane protein YnjF</fullName>
    </submittedName>
</protein>
<keyword evidence="3" id="KW-1133">Transmembrane helix</keyword>
<dbReference type="Pfam" id="PF01066">
    <property type="entry name" value="CDP-OH_P_transf"/>
    <property type="match status" value="1"/>
</dbReference>
<reference evidence="4 5" key="1">
    <citation type="submission" date="2018-06" db="EMBL/GenBank/DDBJ databases">
        <authorList>
            <consortium name="Pathogen Informatics"/>
            <person name="Doyle S."/>
        </authorList>
    </citation>
    <scope>NUCLEOTIDE SEQUENCE [LARGE SCALE GENOMIC DNA]</scope>
    <source>
        <strain evidence="4 5">NCTC13163</strain>
    </source>
</reference>
<accession>A0A377FTQ7</accession>
<dbReference type="PROSITE" id="PS00379">
    <property type="entry name" value="CDP_ALCOHOL_P_TRANSF"/>
    <property type="match status" value="1"/>
</dbReference>
<dbReference type="Proteomes" id="UP000254060">
    <property type="component" value="Unassembled WGS sequence"/>
</dbReference>
<evidence type="ECO:0000313" key="5">
    <source>
        <dbReference type="Proteomes" id="UP000254060"/>
    </source>
</evidence>
<dbReference type="GO" id="GO:0016780">
    <property type="term" value="F:phosphotransferase activity, for other substituted phosphate groups"/>
    <property type="evidence" value="ECO:0007669"/>
    <property type="project" value="InterPro"/>
</dbReference>
<proteinExistence type="inferred from homology"/>
<dbReference type="Gene3D" id="1.20.120.1760">
    <property type="match status" value="1"/>
</dbReference>
<feature type="transmembrane region" description="Helical" evidence="3">
    <location>
        <begin position="26"/>
        <end position="46"/>
    </location>
</feature>
<gene>
    <name evidence="4" type="primary">ynjF</name>
    <name evidence="4" type="ORF">NCTC13163_01305</name>
</gene>
<sequence>MLDTYGSRLVRPVVERGADRLLKWKFTPNEVTILGGIIGVSVGFFIYNDMHWTAVILLWLSGLFDVLDGTMARRSTKTGFGTVLDLVFDRIVEISVVVALALRYPEHMPVFLFLLASFVVAMTLFLAVGASSSRRTEKSFYYQPGLLERTECFILFTLMILFPAFVGVIATIFLILEVVTIIQRMMEARRILR</sequence>
<dbReference type="OrthoDB" id="9790577at2"/>
<comment type="similarity">
    <text evidence="2">Belongs to the CDP-alcohol phosphatidyltransferase class-I family.</text>
</comment>
<organism evidence="4 5">
    <name type="scientific">Exiguobacterium aurantiacum</name>
    <dbReference type="NCBI Taxonomy" id="33987"/>
    <lineage>
        <taxon>Bacteria</taxon>
        <taxon>Bacillati</taxon>
        <taxon>Bacillota</taxon>
        <taxon>Bacilli</taxon>
        <taxon>Bacillales</taxon>
        <taxon>Bacillales Family XII. Incertae Sedis</taxon>
        <taxon>Exiguobacterium</taxon>
    </lineage>
</organism>
<keyword evidence="1 2" id="KW-0808">Transferase</keyword>
<keyword evidence="3" id="KW-0812">Transmembrane</keyword>
<evidence type="ECO:0000256" key="3">
    <source>
        <dbReference type="SAM" id="Phobius"/>
    </source>
</evidence>
<dbReference type="GO" id="GO:0016020">
    <property type="term" value="C:membrane"/>
    <property type="evidence" value="ECO:0007669"/>
    <property type="project" value="InterPro"/>
</dbReference>
<dbReference type="GO" id="GO:0008654">
    <property type="term" value="P:phospholipid biosynthetic process"/>
    <property type="evidence" value="ECO:0007669"/>
    <property type="project" value="InterPro"/>
</dbReference>
<dbReference type="InterPro" id="IPR043130">
    <property type="entry name" value="CDP-OH_PTrfase_TM_dom"/>
</dbReference>